<comment type="subcellular location">
    <subcellularLocation>
        <location evidence="10">Cytoplasm</location>
    </subcellularLocation>
</comment>
<dbReference type="PANTHER" id="PTHR11766">
    <property type="entry name" value="TYROSYL-TRNA SYNTHETASE"/>
    <property type="match status" value="1"/>
</dbReference>
<keyword evidence="2 10" id="KW-0963">Cytoplasm</keyword>
<evidence type="ECO:0000256" key="5">
    <source>
        <dbReference type="ARBA" id="ARBA00022840"/>
    </source>
</evidence>
<sequence length="407" mass="47131">MDLSEEMKIIKRGTKEIISEEELEKKLLHSKKTKIPLRIKQGFDPSAPDIHLGHTVGLRKLRHFQDLGHDVYFLIGDFTGMIGDPSGRSSTRKQLTPEEVEKNAETYKEQVFKILDPQKTIVEFNSHWLGKLSFVEVIRLCSQYTVARMLERDDFANRFQEKKPIGIHEFLYPLMQGYDSIALKADVELGGTDQKFNLLVGRELQREYQQEPQVIITMPIIEGTDGVEKMSKSLGNYIGINENPNDMYGKIMSIPDKLILTYFELLTDIPDTDLTKIEYELKENIVSPLVVKKRLAKEIVKMYHGYVSANEAEQHFQKVFQEKKLPEHIQNLLIPAQMLKDNKLWIVKLIRMTNLFKSTGEILRIIEQGGIKINNKKIMQNNIDLEIKDGDIVKIGKLYFYRVKIVH</sequence>
<keyword evidence="5 10" id="KW-0067">ATP-binding</keyword>
<reference evidence="12" key="1">
    <citation type="submission" date="2009-11" db="EMBL/GenBank/DDBJ databases">
        <title>Microbial diversity profiles of fluids from low-temperature petroleum reservoirs with and without exogenous water perturbation.</title>
        <authorList>
            <person name="Pham V.D."/>
            <person name="Hnatow L.L."/>
            <person name="Zhang S."/>
            <person name="Fallon R.D."/>
            <person name="DeLong E.F."/>
            <person name="Keeler S.J."/>
        </authorList>
    </citation>
    <scope>NUCLEOTIDE SEQUENCE</scope>
</reference>
<evidence type="ECO:0000256" key="4">
    <source>
        <dbReference type="ARBA" id="ARBA00022741"/>
    </source>
</evidence>
<protein>
    <recommendedName>
        <fullName evidence="10">Tyrosine--tRNA ligase</fullName>
        <ecNumber evidence="10">6.1.1.1</ecNumber>
    </recommendedName>
    <alternativeName>
        <fullName evidence="10">Tyrosyl-tRNA synthetase</fullName>
        <shortName evidence="10">TyrRS</shortName>
    </alternativeName>
</protein>
<dbReference type="PRINTS" id="PR01040">
    <property type="entry name" value="TRNASYNTHTYR"/>
</dbReference>
<proteinExistence type="inferred from homology"/>
<dbReference type="GO" id="GO:0005524">
    <property type="term" value="F:ATP binding"/>
    <property type="evidence" value="ECO:0007669"/>
    <property type="project" value="UniProtKB-UniRule"/>
</dbReference>
<dbReference type="EMBL" id="GU180083">
    <property type="protein sequence ID" value="ADM95043.1"/>
    <property type="molecule type" value="Genomic_DNA"/>
</dbReference>
<evidence type="ECO:0000256" key="1">
    <source>
        <dbReference type="ARBA" id="ARBA00011738"/>
    </source>
</evidence>
<comment type="function">
    <text evidence="10">Catalyzes the attachment of tyrosine to tRNA(Tyr) in a two-step reaction: tyrosine is first activated by ATP to form Tyr-AMP and then transferred to the acceptor end of tRNA(Tyr).</text>
</comment>
<evidence type="ECO:0000256" key="6">
    <source>
        <dbReference type="ARBA" id="ARBA00022884"/>
    </source>
</evidence>
<dbReference type="InterPro" id="IPR002305">
    <property type="entry name" value="aa-tRNA-synth_Ic"/>
</dbReference>
<dbReference type="GO" id="GO:0004831">
    <property type="term" value="F:tyrosine-tRNA ligase activity"/>
    <property type="evidence" value="ECO:0007669"/>
    <property type="project" value="UniProtKB-UniRule"/>
</dbReference>
<dbReference type="InterPro" id="IPR036986">
    <property type="entry name" value="S4_RNA-bd_sf"/>
</dbReference>
<dbReference type="InterPro" id="IPR014729">
    <property type="entry name" value="Rossmann-like_a/b/a_fold"/>
</dbReference>
<accession>G3BMS4</accession>
<evidence type="ECO:0000256" key="10">
    <source>
        <dbReference type="HAMAP-Rule" id="MF_02007"/>
    </source>
</evidence>
<evidence type="ECO:0000256" key="11">
    <source>
        <dbReference type="PROSITE-ProRule" id="PRU00182"/>
    </source>
</evidence>
<feature type="short sequence motif" description="'KMSKS' region" evidence="10">
    <location>
        <begin position="229"/>
        <end position="233"/>
    </location>
</feature>
<keyword evidence="3 10" id="KW-0436">Ligase</keyword>
<dbReference type="InterPro" id="IPR024108">
    <property type="entry name" value="Tyr-tRNA-ligase_bac_2"/>
</dbReference>
<dbReference type="InterPro" id="IPR002307">
    <property type="entry name" value="Tyr-tRNA-ligase"/>
</dbReference>
<dbReference type="Gene3D" id="3.10.290.10">
    <property type="entry name" value="RNA-binding S4 domain"/>
    <property type="match status" value="1"/>
</dbReference>
<dbReference type="GO" id="GO:0005829">
    <property type="term" value="C:cytosol"/>
    <property type="evidence" value="ECO:0007669"/>
    <property type="project" value="TreeGrafter"/>
</dbReference>
<dbReference type="Gene3D" id="1.10.240.10">
    <property type="entry name" value="Tyrosyl-Transfer RNA Synthetase"/>
    <property type="match status" value="1"/>
</dbReference>
<dbReference type="GO" id="GO:0003723">
    <property type="term" value="F:RNA binding"/>
    <property type="evidence" value="ECO:0007669"/>
    <property type="project" value="UniProtKB-KW"/>
</dbReference>
<dbReference type="CDD" id="cd00805">
    <property type="entry name" value="TyrRS_core"/>
    <property type="match status" value="1"/>
</dbReference>
<keyword evidence="7 10" id="KW-0648">Protein biosynthesis</keyword>
<dbReference type="CDD" id="cd00165">
    <property type="entry name" value="S4"/>
    <property type="match status" value="1"/>
</dbReference>
<evidence type="ECO:0000256" key="9">
    <source>
        <dbReference type="ARBA" id="ARBA00048248"/>
    </source>
</evidence>
<evidence type="ECO:0000256" key="8">
    <source>
        <dbReference type="ARBA" id="ARBA00023146"/>
    </source>
</evidence>
<dbReference type="NCBIfam" id="TIGR00234">
    <property type="entry name" value="tyrS"/>
    <property type="match status" value="1"/>
</dbReference>
<evidence type="ECO:0000256" key="7">
    <source>
        <dbReference type="ARBA" id="ARBA00022917"/>
    </source>
</evidence>
<dbReference type="SUPFAM" id="SSF52374">
    <property type="entry name" value="Nucleotidylyl transferase"/>
    <property type="match status" value="1"/>
</dbReference>
<comment type="subunit">
    <text evidence="1 10">Homodimer.</text>
</comment>
<name>G3BMS4_9BACT</name>
<dbReference type="FunFam" id="3.40.50.620:FF:000061">
    <property type="entry name" value="Tyrosine--tRNA ligase"/>
    <property type="match status" value="1"/>
</dbReference>
<dbReference type="InterPro" id="IPR024088">
    <property type="entry name" value="Tyr-tRNA-ligase_bac-type"/>
</dbReference>
<keyword evidence="8 10" id="KW-0030">Aminoacyl-tRNA synthetase</keyword>
<dbReference type="InterPro" id="IPR001412">
    <property type="entry name" value="aa-tRNA-synth_I_CS"/>
</dbReference>
<dbReference type="AlphaFoldDB" id="G3BMS4"/>
<dbReference type="HAMAP" id="MF_02007">
    <property type="entry name" value="Tyr_tRNA_synth_type2"/>
    <property type="match status" value="1"/>
</dbReference>
<keyword evidence="6 11" id="KW-0694">RNA-binding</keyword>
<dbReference type="EC" id="6.1.1.1" evidence="10"/>
<dbReference type="PROSITE" id="PS00178">
    <property type="entry name" value="AA_TRNA_LIGASE_I"/>
    <property type="match status" value="1"/>
</dbReference>
<dbReference type="Pfam" id="PF00579">
    <property type="entry name" value="tRNA-synt_1b"/>
    <property type="match status" value="1"/>
</dbReference>
<evidence type="ECO:0000313" key="12">
    <source>
        <dbReference type="EMBL" id="ADM95043.1"/>
    </source>
</evidence>
<keyword evidence="4 10" id="KW-0547">Nucleotide-binding</keyword>
<comment type="catalytic activity">
    <reaction evidence="9 10">
        <text>tRNA(Tyr) + L-tyrosine + ATP = L-tyrosyl-tRNA(Tyr) + AMP + diphosphate + H(+)</text>
        <dbReference type="Rhea" id="RHEA:10220"/>
        <dbReference type="Rhea" id="RHEA-COMP:9706"/>
        <dbReference type="Rhea" id="RHEA-COMP:9707"/>
        <dbReference type="ChEBI" id="CHEBI:15378"/>
        <dbReference type="ChEBI" id="CHEBI:30616"/>
        <dbReference type="ChEBI" id="CHEBI:33019"/>
        <dbReference type="ChEBI" id="CHEBI:58315"/>
        <dbReference type="ChEBI" id="CHEBI:78442"/>
        <dbReference type="ChEBI" id="CHEBI:78536"/>
        <dbReference type="ChEBI" id="CHEBI:456215"/>
        <dbReference type="EC" id="6.1.1.1"/>
    </reaction>
</comment>
<gene>
    <name evidence="10" type="primary">tyrS</name>
</gene>
<comment type="similarity">
    <text evidence="10">Belongs to the class-I aminoacyl-tRNA synthetase family. TyrS type 2 subfamily.</text>
</comment>
<dbReference type="Gene3D" id="3.40.50.620">
    <property type="entry name" value="HUPs"/>
    <property type="match status" value="1"/>
</dbReference>
<dbReference type="PROSITE" id="PS50889">
    <property type="entry name" value="S4"/>
    <property type="match status" value="1"/>
</dbReference>
<dbReference type="GO" id="GO:0006437">
    <property type="term" value="P:tyrosyl-tRNA aminoacylation"/>
    <property type="evidence" value="ECO:0007669"/>
    <property type="project" value="UniProtKB-UniRule"/>
</dbReference>
<dbReference type="SUPFAM" id="SSF55174">
    <property type="entry name" value="Alpha-L RNA-binding motif"/>
    <property type="match status" value="1"/>
</dbReference>
<organism evidence="12">
    <name type="scientific">uncultured Atribacterota bacterium</name>
    <dbReference type="NCBI Taxonomy" id="263865"/>
    <lineage>
        <taxon>Bacteria</taxon>
        <taxon>Pseudomonadati</taxon>
        <taxon>Atribacterota</taxon>
        <taxon>environmental samples</taxon>
    </lineage>
</organism>
<dbReference type="PANTHER" id="PTHR11766:SF1">
    <property type="entry name" value="TYROSINE--TRNA LIGASE"/>
    <property type="match status" value="1"/>
</dbReference>
<evidence type="ECO:0000256" key="2">
    <source>
        <dbReference type="ARBA" id="ARBA00022490"/>
    </source>
</evidence>
<evidence type="ECO:0000256" key="3">
    <source>
        <dbReference type="ARBA" id="ARBA00022598"/>
    </source>
</evidence>
<feature type="short sequence motif" description="'HIGH' region" evidence="10">
    <location>
        <begin position="45"/>
        <end position="54"/>
    </location>
</feature>
<dbReference type="FunFam" id="1.10.240.10:FF:000006">
    <property type="entry name" value="Tyrosine--tRNA ligase"/>
    <property type="match status" value="1"/>
</dbReference>
<feature type="binding site" evidence="10">
    <location>
        <position position="232"/>
    </location>
    <ligand>
        <name>ATP</name>
        <dbReference type="ChEBI" id="CHEBI:30616"/>
    </ligand>
</feature>